<reference evidence="2 3" key="1">
    <citation type="journal article" date="2018" name="Sci. Rep.">
        <title>Comparative analysis of the Pocillopora damicornis genome highlights role of immune system in coral evolution.</title>
        <authorList>
            <person name="Cunning R."/>
            <person name="Bay R.A."/>
            <person name="Gillette P."/>
            <person name="Baker A.C."/>
            <person name="Traylor-Knowles N."/>
        </authorList>
    </citation>
    <scope>NUCLEOTIDE SEQUENCE [LARGE SCALE GENOMIC DNA]</scope>
    <source>
        <strain evidence="2">RSMAS</strain>
        <tissue evidence="2">Whole animal</tissue>
    </source>
</reference>
<dbReference type="Proteomes" id="UP000275408">
    <property type="component" value="Unassembled WGS sequence"/>
</dbReference>
<dbReference type="AlphaFoldDB" id="A0A3M6TCA8"/>
<sequence length="153" mass="17194">MAKRRSKQKAGQFLLPFLMTYLTVGSLQPMNGLNQDFQGHLPPALESANDTLSTSSHVAKRFINSRACREIFSSINPQEHFQSKDIFFPKVVHTVKCEGTPNNPVHCGSAQGSMRCLTRMSDVKVMRIPSSGQCSWRRPVMIRNVPVGCYCEY</sequence>
<name>A0A3M6TCA8_POCDA</name>
<gene>
    <name evidence="2" type="ORF">pdam_00008185</name>
</gene>
<protein>
    <recommendedName>
        <fullName evidence="4">Spaetzle domain-containing protein</fullName>
    </recommendedName>
</protein>
<evidence type="ECO:0008006" key="4">
    <source>
        <dbReference type="Google" id="ProtNLM"/>
    </source>
</evidence>
<keyword evidence="3" id="KW-1185">Reference proteome</keyword>
<proteinExistence type="predicted"/>
<evidence type="ECO:0000313" key="2">
    <source>
        <dbReference type="EMBL" id="RMX38981.1"/>
    </source>
</evidence>
<accession>A0A3M6TCA8</accession>
<organism evidence="2 3">
    <name type="scientific">Pocillopora damicornis</name>
    <name type="common">Cauliflower coral</name>
    <name type="synonym">Millepora damicornis</name>
    <dbReference type="NCBI Taxonomy" id="46731"/>
    <lineage>
        <taxon>Eukaryota</taxon>
        <taxon>Metazoa</taxon>
        <taxon>Cnidaria</taxon>
        <taxon>Anthozoa</taxon>
        <taxon>Hexacorallia</taxon>
        <taxon>Scleractinia</taxon>
        <taxon>Astrocoeniina</taxon>
        <taxon>Pocilloporidae</taxon>
        <taxon>Pocillopora</taxon>
    </lineage>
</organism>
<dbReference type="OrthoDB" id="5982689at2759"/>
<dbReference type="EMBL" id="RCHS01003902">
    <property type="protein sequence ID" value="RMX38981.1"/>
    <property type="molecule type" value="Genomic_DNA"/>
</dbReference>
<evidence type="ECO:0000313" key="3">
    <source>
        <dbReference type="Proteomes" id="UP000275408"/>
    </source>
</evidence>
<evidence type="ECO:0000256" key="1">
    <source>
        <dbReference type="SAM" id="SignalP"/>
    </source>
</evidence>
<feature type="chain" id="PRO_5018011841" description="Spaetzle domain-containing protein" evidence="1">
    <location>
        <begin position="26"/>
        <end position="153"/>
    </location>
</feature>
<keyword evidence="1" id="KW-0732">Signal</keyword>
<feature type="signal peptide" evidence="1">
    <location>
        <begin position="1"/>
        <end position="25"/>
    </location>
</feature>
<comment type="caution">
    <text evidence="2">The sequence shown here is derived from an EMBL/GenBank/DDBJ whole genome shotgun (WGS) entry which is preliminary data.</text>
</comment>